<name>A0A0S4J8U9_BODSA</name>
<sequence length="254" mass="28822">MNTDVSKLRAACEALHLLQVKLQQAEKSLVSEVELQERGREALNELTRSVHHFSDHRKETSMLKRVLEEEASALAVLEKSLAAQIRFGESNVIALHGVHQRIAEELSSRAKIAADIRRLEGLSSRANKELREMKARAADQASHERAALEHLVSRESALQRVREEIQFCQRARACEVDNFNRMKGWAAKSHSEELRLFAIVQTRHRSTILDGTEDIVMQPPLLEPSLTTLKKESASLLEEVVVSARLLEDKYHVR</sequence>
<evidence type="ECO:0000313" key="1">
    <source>
        <dbReference type="EMBL" id="CUG87821.1"/>
    </source>
</evidence>
<dbReference type="EMBL" id="CYKH01001593">
    <property type="protein sequence ID" value="CUG87821.1"/>
    <property type="molecule type" value="Genomic_DNA"/>
</dbReference>
<keyword evidence="2" id="KW-1185">Reference proteome</keyword>
<reference evidence="2" key="1">
    <citation type="submission" date="2015-09" db="EMBL/GenBank/DDBJ databases">
        <authorList>
            <consortium name="Pathogen Informatics"/>
        </authorList>
    </citation>
    <scope>NUCLEOTIDE SEQUENCE [LARGE SCALE GENOMIC DNA]</scope>
    <source>
        <strain evidence="2">Lake Konstanz</strain>
    </source>
</reference>
<proteinExistence type="predicted"/>
<gene>
    <name evidence="1" type="ORF">BSAL_12180</name>
</gene>
<dbReference type="Proteomes" id="UP000051952">
    <property type="component" value="Unassembled WGS sequence"/>
</dbReference>
<organism evidence="1 2">
    <name type="scientific">Bodo saltans</name>
    <name type="common">Flagellated protozoan</name>
    <dbReference type="NCBI Taxonomy" id="75058"/>
    <lineage>
        <taxon>Eukaryota</taxon>
        <taxon>Discoba</taxon>
        <taxon>Euglenozoa</taxon>
        <taxon>Kinetoplastea</taxon>
        <taxon>Metakinetoplastina</taxon>
        <taxon>Eubodonida</taxon>
        <taxon>Bodonidae</taxon>
        <taxon>Bodo</taxon>
    </lineage>
</organism>
<dbReference type="AlphaFoldDB" id="A0A0S4J8U9"/>
<protein>
    <submittedName>
        <fullName evidence="1">Uncharacterized protein</fullName>
    </submittedName>
</protein>
<evidence type="ECO:0000313" key="2">
    <source>
        <dbReference type="Proteomes" id="UP000051952"/>
    </source>
</evidence>
<dbReference type="VEuPathDB" id="TriTrypDB:BSAL_12180"/>
<accession>A0A0S4J8U9</accession>